<feature type="transmembrane region" description="Helical" evidence="6">
    <location>
        <begin position="254"/>
        <end position="278"/>
    </location>
</feature>
<dbReference type="GO" id="GO:0016020">
    <property type="term" value="C:membrane"/>
    <property type="evidence" value="ECO:0007669"/>
    <property type="project" value="UniProtKB-SubCell"/>
</dbReference>
<keyword evidence="3 6" id="KW-0812">Transmembrane</keyword>
<feature type="transmembrane region" description="Helical" evidence="6">
    <location>
        <begin position="341"/>
        <end position="358"/>
    </location>
</feature>
<dbReference type="Proteomes" id="UP000377798">
    <property type="component" value="Unassembled WGS sequence"/>
</dbReference>
<feature type="transmembrane region" description="Helical" evidence="6">
    <location>
        <begin position="12"/>
        <end position="31"/>
    </location>
</feature>
<comment type="subcellular location">
    <subcellularLocation>
        <location evidence="1">Membrane</location>
        <topology evidence="1">Multi-pass membrane protein</topology>
    </subcellularLocation>
</comment>
<keyword evidence="8" id="KW-1185">Reference proteome</keyword>
<feature type="transmembrane region" description="Helical" evidence="6">
    <location>
        <begin position="420"/>
        <end position="439"/>
    </location>
</feature>
<dbReference type="NCBIfam" id="NF037979">
    <property type="entry name" value="Na_transp"/>
    <property type="match status" value="1"/>
</dbReference>
<feature type="transmembrane region" description="Helical" evidence="6">
    <location>
        <begin position="43"/>
        <end position="64"/>
    </location>
</feature>
<evidence type="ECO:0000256" key="6">
    <source>
        <dbReference type="SAM" id="Phobius"/>
    </source>
</evidence>
<dbReference type="AlphaFoldDB" id="A0A8H2QR93"/>
<dbReference type="PANTHER" id="PTHR42948:SF1">
    <property type="entry name" value="TRANSPORTER"/>
    <property type="match status" value="1"/>
</dbReference>
<proteinExistence type="predicted"/>
<organism evidence="7 8">
    <name type="scientific">Urinicoccus massiliensis</name>
    <dbReference type="NCBI Taxonomy" id="1723382"/>
    <lineage>
        <taxon>Bacteria</taxon>
        <taxon>Bacillati</taxon>
        <taxon>Bacillota</taxon>
        <taxon>Tissierellia</taxon>
        <taxon>Tissierellales</taxon>
        <taxon>Peptoniphilaceae</taxon>
        <taxon>Urinicoccus</taxon>
    </lineage>
</organism>
<reference evidence="7 8" key="1">
    <citation type="submission" date="2019-02" db="EMBL/GenBank/DDBJ databases">
        <authorList>
            <consortium name="Pathogen Informatics"/>
        </authorList>
    </citation>
    <scope>NUCLEOTIDE SEQUENCE [LARGE SCALE GENOMIC DNA]</scope>
    <source>
        <strain evidence="7 8">3012STDY7089603</strain>
    </source>
</reference>
<evidence type="ECO:0000313" key="7">
    <source>
        <dbReference type="EMBL" id="VFB15611.1"/>
    </source>
</evidence>
<feature type="transmembrane region" description="Helical" evidence="6">
    <location>
        <begin position="298"/>
        <end position="320"/>
    </location>
</feature>
<evidence type="ECO:0000256" key="4">
    <source>
        <dbReference type="ARBA" id="ARBA00022989"/>
    </source>
</evidence>
<feature type="transmembrane region" description="Helical" evidence="6">
    <location>
        <begin position="370"/>
        <end position="391"/>
    </location>
</feature>
<dbReference type="InterPro" id="IPR047218">
    <property type="entry name" value="YocR/YhdH-like"/>
</dbReference>
<evidence type="ECO:0000256" key="5">
    <source>
        <dbReference type="ARBA" id="ARBA00023136"/>
    </source>
</evidence>
<dbReference type="PRINTS" id="PR00176">
    <property type="entry name" value="NANEUSMPORT"/>
</dbReference>
<evidence type="ECO:0000313" key="8">
    <source>
        <dbReference type="Proteomes" id="UP000377798"/>
    </source>
</evidence>
<evidence type="ECO:0000256" key="2">
    <source>
        <dbReference type="ARBA" id="ARBA00022448"/>
    </source>
</evidence>
<sequence length="440" mass="48396">MKTQKKFRSKWGFLLTSVGSAVGMANVWGFPYKVSSNGGGSFLIYYLLFIALFSYVGLSAEYAIGRRAETGTLGAYEYAFRSNKLHGLGKFIGYLPLLGSICISIGYAVIISYILKSLVDSFTGTLMTVDTLAWFQSFALEGFKVLPYHFIVILITLLTCITGAHSIEKANKVMMPLFFVLFVFLAIRVALLPNALAGYKFIFTPNPAELTDPTTIVNAMGQAFFSLSITGSGMIVCGAYLSKEEDIVSGAKQTAIFDTIAAFVAALVMIPALFSFHQDQVGGPDLLFVILPKILQEIQGGQIFAIVLFIAVLFGGISSLQNMYEVVCESILHRHPKLSRKLVLLMIGLVSFIPGVFMEDIVHWGPWMDLISIYIIPLGATLGAISWFWILKKDELLDEINTGIGGKKPYGKTWYALGKYIYVPLSILLCLIALIFKIAF</sequence>
<dbReference type="PANTHER" id="PTHR42948">
    <property type="entry name" value="TRANSPORTER"/>
    <property type="match status" value="1"/>
</dbReference>
<dbReference type="InterPro" id="IPR000175">
    <property type="entry name" value="Na/ntran_symport"/>
</dbReference>
<feature type="transmembrane region" description="Helical" evidence="6">
    <location>
        <begin position="177"/>
        <end position="199"/>
    </location>
</feature>
<keyword evidence="2" id="KW-0813">Transport</keyword>
<keyword evidence="4 6" id="KW-1133">Transmembrane helix</keyword>
<gene>
    <name evidence="7" type="ORF">NCTC13150_00110</name>
</gene>
<protein>
    <submittedName>
        <fullName evidence="7">Na+-dependent transporters of the SNF family</fullName>
    </submittedName>
</protein>
<comment type="caution">
    <text evidence="7">The sequence shown here is derived from an EMBL/GenBank/DDBJ whole genome shotgun (WGS) entry which is preliminary data.</text>
</comment>
<dbReference type="Pfam" id="PF00209">
    <property type="entry name" value="SNF"/>
    <property type="match status" value="2"/>
</dbReference>
<feature type="transmembrane region" description="Helical" evidence="6">
    <location>
        <begin position="91"/>
        <end position="115"/>
    </location>
</feature>
<evidence type="ECO:0000256" key="1">
    <source>
        <dbReference type="ARBA" id="ARBA00004141"/>
    </source>
</evidence>
<dbReference type="InterPro" id="IPR037272">
    <property type="entry name" value="SNS_sf"/>
</dbReference>
<dbReference type="RefSeq" id="WP_219849913.1">
    <property type="nucleotide sequence ID" value="NZ_CAACYI010000001.1"/>
</dbReference>
<dbReference type="CDD" id="cd10336">
    <property type="entry name" value="SLC6sbd_Tyt1-Like"/>
    <property type="match status" value="1"/>
</dbReference>
<name>A0A8H2QR93_9FIRM</name>
<dbReference type="EMBL" id="CAACYI010000001">
    <property type="protein sequence ID" value="VFB15611.1"/>
    <property type="molecule type" value="Genomic_DNA"/>
</dbReference>
<keyword evidence="5 6" id="KW-0472">Membrane</keyword>
<feature type="transmembrane region" description="Helical" evidence="6">
    <location>
        <begin position="146"/>
        <end position="165"/>
    </location>
</feature>
<evidence type="ECO:0000256" key="3">
    <source>
        <dbReference type="ARBA" id="ARBA00022692"/>
    </source>
</evidence>
<feature type="transmembrane region" description="Helical" evidence="6">
    <location>
        <begin position="219"/>
        <end position="242"/>
    </location>
</feature>
<accession>A0A8H2QR93</accession>
<dbReference type="PROSITE" id="PS50267">
    <property type="entry name" value="NA_NEUROTRAN_SYMP_3"/>
    <property type="match status" value="1"/>
</dbReference>
<dbReference type="SUPFAM" id="SSF161070">
    <property type="entry name" value="SNF-like"/>
    <property type="match status" value="1"/>
</dbReference>